<evidence type="ECO:0000256" key="1">
    <source>
        <dbReference type="SAM" id="Phobius"/>
    </source>
</evidence>
<dbReference type="GO" id="GO:0140359">
    <property type="term" value="F:ABC-type transporter activity"/>
    <property type="evidence" value="ECO:0007669"/>
    <property type="project" value="InterPro"/>
</dbReference>
<feature type="transmembrane region" description="Helical" evidence="1">
    <location>
        <begin position="143"/>
        <end position="163"/>
    </location>
</feature>
<name>A0A4Y7REN7_9FIRM</name>
<proteinExistence type="predicted"/>
<keyword evidence="1" id="KW-0472">Membrane</keyword>
<sequence>MPAVALLTVKEVIRRRILLVTLVLAVVFLALYATGVHYGYRDMAAHAGPLQGLMAAQFLALGLYFGSFIIAFLAVMAAVGAISGDIENGAIFAIVPRPVRRSEIVLGKFLGYGLVLSAFAILFYIAVLVIIRVNTGMSVPIRPGALGLFCLQPLVLLAVTLLGTTFLSTLANGVASFMLYSVGFVGGMLEQIGHLAGSQVLVKIGIFSSLVMPVDAIYRKIVYNLLSASGASYSAYMLGPFGAGSEPSVWMLVYTGLYMLFFLAMAVRVFSRRDI</sequence>
<comment type="caution">
    <text evidence="2">The sequence shown here is derived from an EMBL/GenBank/DDBJ whole genome shotgun (WGS) entry which is preliminary data.</text>
</comment>
<feature type="transmembrane region" description="Helical" evidence="1">
    <location>
        <begin position="170"/>
        <end position="189"/>
    </location>
</feature>
<dbReference type="RefSeq" id="WP_190239346.1">
    <property type="nucleotide sequence ID" value="NZ_QFGA01000001.1"/>
</dbReference>
<dbReference type="PANTHER" id="PTHR43471">
    <property type="entry name" value="ABC TRANSPORTER PERMEASE"/>
    <property type="match status" value="1"/>
</dbReference>
<feature type="transmembrane region" description="Helical" evidence="1">
    <location>
        <begin position="109"/>
        <end position="131"/>
    </location>
</feature>
<dbReference type="EMBL" id="QFGA01000001">
    <property type="protein sequence ID" value="TEB07454.1"/>
    <property type="molecule type" value="Genomic_DNA"/>
</dbReference>
<dbReference type="PANTHER" id="PTHR43471:SF10">
    <property type="entry name" value="SLL1107 PROTEIN"/>
    <property type="match status" value="1"/>
</dbReference>
<dbReference type="Proteomes" id="UP000298324">
    <property type="component" value="Unassembled WGS sequence"/>
</dbReference>
<protein>
    <submittedName>
        <fullName evidence="2">ABC-2 family transporter protein</fullName>
    </submittedName>
</protein>
<keyword evidence="1" id="KW-1133">Transmembrane helix</keyword>
<keyword evidence="3" id="KW-1185">Reference proteome</keyword>
<keyword evidence="1" id="KW-0812">Transmembrane</keyword>
<gene>
    <name evidence="2" type="ORF">Psch_01008</name>
</gene>
<feature type="transmembrane region" description="Helical" evidence="1">
    <location>
        <begin position="17"/>
        <end position="38"/>
    </location>
</feature>
<dbReference type="AlphaFoldDB" id="A0A4Y7REN7"/>
<feature type="transmembrane region" description="Helical" evidence="1">
    <location>
        <begin position="195"/>
        <end position="214"/>
    </location>
</feature>
<evidence type="ECO:0000313" key="3">
    <source>
        <dbReference type="Proteomes" id="UP000298324"/>
    </source>
</evidence>
<reference evidence="2 3" key="1">
    <citation type="journal article" date="2018" name="Environ. Microbiol.">
        <title>Novel energy conservation strategies and behaviour of Pelotomaculum schinkii driving syntrophic propionate catabolism.</title>
        <authorList>
            <person name="Hidalgo-Ahumada C.A.P."/>
            <person name="Nobu M.K."/>
            <person name="Narihiro T."/>
            <person name="Tamaki H."/>
            <person name="Liu W.T."/>
            <person name="Kamagata Y."/>
            <person name="Stams A.J.M."/>
            <person name="Imachi H."/>
            <person name="Sousa D.Z."/>
        </authorList>
    </citation>
    <scope>NUCLEOTIDE SEQUENCE [LARGE SCALE GENOMIC DNA]</scope>
    <source>
        <strain evidence="2 3">HH</strain>
    </source>
</reference>
<feature type="transmembrane region" description="Helical" evidence="1">
    <location>
        <begin position="221"/>
        <end position="243"/>
    </location>
</feature>
<dbReference type="GO" id="GO:0005886">
    <property type="term" value="C:plasma membrane"/>
    <property type="evidence" value="ECO:0007669"/>
    <property type="project" value="UniProtKB-SubCell"/>
</dbReference>
<dbReference type="Pfam" id="PF12679">
    <property type="entry name" value="ABC2_membrane_2"/>
    <property type="match status" value="1"/>
</dbReference>
<feature type="transmembrane region" description="Helical" evidence="1">
    <location>
        <begin position="58"/>
        <end position="82"/>
    </location>
</feature>
<organism evidence="2 3">
    <name type="scientific">Pelotomaculum schinkii</name>
    <dbReference type="NCBI Taxonomy" id="78350"/>
    <lineage>
        <taxon>Bacteria</taxon>
        <taxon>Bacillati</taxon>
        <taxon>Bacillota</taxon>
        <taxon>Clostridia</taxon>
        <taxon>Eubacteriales</taxon>
        <taxon>Desulfotomaculaceae</taxon>
        <taxon>Pelotomaculum</taxon>
    </lineage>
</organism>
<accession>A0A4Y7REN7</accession>
<feature type="transmembrane region" description="Helical" evidence="1">
    <location>
        <begin position="249"/>
        <end position="270"/>
    </location>
</feature>
<evidence type="ECO:0000313" key="2">
    <source>
        <dbReference type="EMBL" id="TEB07454.1"/>
    </source>
</evidence>